<comment type="caution">
    <text evidence="2">The sequence shown here is derived from an EMBL/GenBank/DDBJ whole genome shotgun (WGS) entry which is preliminary data.</text>
</comment>
<evidence type="ECO:0000256" key="1">
    <source>
        <dbReference type="SAM" id="Phobius"/>
    </source>
</evidence>
<dbReference type="SUPFAM" id="SSF54523">
    <property type="entry name" value="Pili subunits"/>
    <property type="match status" value="1"/>
</dbReference>
<dbReference type="AlphaFoldDB" id="A0A5C6QPX9"/>
<evidence type="ECO:0000313" key="2">
    <source>
        <dbReference type="EMBL" id="TWX70678.1"/>
    </source>
</evidence>
<organism evidence="2 3">
    <name type="scientific">Colwellia demingiae</name>
    <dbReference type="NCBI Taxonomy" id="89401"/>
    <lineage>
        <taxon>Bacteria</taxon>
        <taxon>Pseudomonadati</taxon>
        <taxon>Pseudomonadota</taxon>
        <taxon>Gammaproteobacteria</taxon>
        <taxon>Alteromonadales</taxon>
        <taxon>Colwelliaceae</taxon>
        <taxon>Colwellia</taxon>
    </lineage>
</organism>
<protein>
    <submittedName>
        <fullName evidence="2">Type II secretion system protein</fullName>
    </submittedName>
</protein>
<gene>
    <name evidence="2" type="ORF">ESZ36_03165</name>
</gene>
<name>A0A5C6QPX9_9GAMM</name>
<dbReference type="NCBIfam" id="TIGR02532">
    <property type="entry name" value="IV_pilin_GFxxxE"/>
    <property type="match status" value="1"/>
</dbReference>
<keyword evidence="1" id="KW-1133">Transmembrane helix</keyword>
<dbReference type="Pfam" id="PF07963">
    <property type="entry name" value="N_methyl"/>
    <property type="match status" value="1"/>
</dbReference>
<dbReference type="EMBL" id="VOLT01000002">
    <property type="protein sequence ID" value="TWX70678.1"/>
    <property type="molecule type" value="Genomic_DNA"/>
</dbReference>
<sequence length="157" mass="16985">MNNKGFTLIELVVVIVILGILAVTAAPKYMNLKADAQTSTLYGVQAAMQGASALVYGKSIVKGNQKLSSTNNPKPTITLTDGTELEVNYGYPRPVISDWQKLLDLNSEDFLITLTPDTVLLIYPASLDPFDETEDCIVTYTQATPTSKPITTVNPCV</sequence>
<dbReference type="Proteomes" id="UP000321822">
    <property type="component" value="Unassembled WGS sequence"/>
</dbReference>
<dbReference type="PROSITE" id="PS00409">
    <property type="entry name" value="PROKAR_NTER_METHYL"/>
    <property type="match status" value="1"/>
</dbReference>
<dbReference type="RefSeq" id="WP_146783467.1">
    <property type="nucleotide sequence ID" value="NZ_VOLT01000002.1"/>
</dbReference>
<evidence type="ECO:0000313" key="3">
    <source>
        <dbReference type="Proteomes" id="UP000321822"/>
    </source>
</evidence>
<dbReference type="OrthoDB" id="6227380at2"/>
<keyword evidence="1" id="KW-0812">Transmembrane</keyword>
<reference evidence="2 3" key="1">
    <citation type="submission" date="2019-07" db="EMBL/GenBank/DDBJ databases">
        <title>Genomes of sea-ice associated Colwellia species.</title>
        <authorList>
            <person name="Bowman J.P."/>
        </authorList>
    </citation>
    <scope>NUCLEOTIDE SEQUENCE [LARGE SCALE GENOMIC DNA]</scope>
    <source>
        <strain evidence="2 3">ACAM 459</strain>
    </source>
</reference>
<keyword evidence="3" id="KW-1185">Reference proteome</keyword>
<dbReference type="Gene3D" id="3.30.700.10">
    <property type="entry name" value="Glycoprotein, Type 4 Pilin"/>
    <property type="match status" value="1"/>
</dbReference>
<dbReference type="InterPro" id="IPR012902">
    <property type="entry name" value="N_methyl_site"/>
</dbReference>
<feature type="transmembrane region" description="Helical" evidence="1">
    <location>
        <begin position="6"/>
        <end position="26"/>
    </location>
</feature>
<proteinExistence type="predicted"/>
<dbReference type="InterPro" id="IPR045584">
    <property type="entry name" value="Pilin-like"/>
</dbReference>
<accession>A0A5C6QPX9</accession>
<keyword evidence="1" id="KW-0472">Membrane</keyword>